<dbReference type="Proteomes" id="UP000199579">
    <property type="component" value="Unassembled WGS sequence"/>
</dbReference>
<dbReference type="PANTHER" id="PTHR30629:SF6">
    <property type="entry name" value="PROPHAGE INTEGRASE INTA-RELATED"/>
    <property type="match status" value="1"/>
</dbReference>
<organism evidence="6 7">
    <name type="scientific">Azotobacter beijerinckii</name>
    <dbReference type="NCBI Taxonomy" id="170623"/>
    <lineage>
        <taxon>Bacteria</taxon>
        <taxon>Pseudomonadati</taxon>
        <taxon>Pseudomonadota</taxon>
        <taxon>Gammaproteobacteria</taxon>
        <taxon>Pseudomonadales</taxon>
        <taxon>Pseudomonadaceae</taxon>
        <taxon>Azotobacter</taxon>
    </lineage>
</organism>
<sequence length="429" mass="47964">MTDPTSQTCHIRFSEAEIRRHAEQSHIRQLRDLRYPPLLLRFAAGRARASWLIVRHAQGRSTSIKLGNWPDLPVRAAVDLLPGKLAALTADPSAAVRVSGWLTVADLLDWYAGRVAADRNLSGKRRGTVQSLIKRQLRPRVGALRLLEVDRAALDEQMIWPMQATYSLAYTRQAFGLLKLSFRQAFKLKKLTVDPLAGMVFTDFTEAAIRPKPCALRPQQLPALLERLAGLWEKRPADVLLALMMLCHGTRLGETRQARWVNVDLSEVGEWFIPAADTKTGTEHRLPITRPVSALLGAYRDRQQAKGYDGAWLFPRGDGRPWTDRQASAVFERLGGGEWTSHDLRKLARSTWADLGVDYLIGELLLNHALDDLDAAYIHTHAMALKRDALERWHLWLEARGLSFFATGTTPGRAEQATSVQAAGAGGWL</sequence>
<evidence type="ECO:0000256" key="2">
    <source>
        <dbReference type="ARBA" id="ARBA00022908"/>
    </source>
</evidence>
<dbReference type="RefSeq" id="WP_090942840.1">
    <property type="nucleotide sequence ID" value="NZ_FOSX01000084.1"/>
</dbReference>
<feature type="domain" description="Tyr recombinase" evidence="5">
    <location>
        <begin position="211"/>
        <end position="391"/>
    </location>
</feature>
<dbReference type="InterPro" id="IPR011010">
    <property type="entry name" value="DNA_brk_join_enz"/>
</dbReference>
<evidence type="ECO:0000256" key="1">
    <source>
        <dbReference type="ARBA" id="ARBA00008857"/>
    </source>
</evidence>
<dbReference type="SUPFAM" id="SSF56349">
    <property type="entry name" value="DNA breaking-rejoining enzymes"/>
    <property type="match status" value="1"/>
</dbReference>
<name>A0A1I4GBX5_9GAMM</name>
<evidence type="ECO:0000259" key="5">
    <source>
        <dbReference type="PROSITE" id="PS51898"/>
    </source>
</evidence>
<dbReference type="PANTHER" id="PTHR30629">
    <property type="entry name" value="PROPHAGE INTEGRASE"/>
    <property type="match status" value="1"/>
</dbReference>
<dbReference type="InterPro" id="IPR010998">
    <property type="entry name" value="Integrase_recombinase_N"/>
</dbReference>
<dbReference type="Gene3D" id="1.10.443.10">
    <property type="entry name" value="Intergrase catalytic core"/>
    <property type="match status" value="1"/>
</dbReference>
<dbReference type="EMBL" id="FOSX01000084">
    <property type="protein sequence ID" value="SFL26797.1"/>
    <property type="molecule type" value="Genomic_DNA"/>
</dbReference>
<dbReference type="CDD" id="cd00801">
    <property type="entry name" value="INT_P4_C"/>
    <property type="match status" value="1"/>
</dbReference>
<proteinExistence type="inferred from homology"/>
<evidence type="ECO:0000256" key="4">
    <source>
        <dbReference type="ARBA" id="ARBA00023172"/>
    </source>
</evidence>
<dbReference type="Gene3D" id="1.10.150.130">
    <property type="match status" value="1"/>
</dbReference>
<keyword evidence="2" id="KW-0229">DNA integration</keyword>
<accession>A0A1I4GBX5</accession>
<gene>
    <name evidence="6" type="ORF">SAMN04244574_03742</name>
</gene>
<dbReference type="PROSITE" id="PS51898">
    <property type="entry name" value="TYR_RECOMBINASE"/>
    <property type="match status" value="1"/>
</dbReference>
<reference evidence="6 7" key="1">
    <citation type="submission" date="2016-10" db="EMBL/GenBank/DDBJ databases">
        <authorList>
            <person name="de Groot N.N."/>
        </authorList>
    </citation>
    <scope>NUCLEOTIDE SEQUENCE [LARGE SCALE GENOMIC DNA]</scope>
    <source>
        <strain evidence="6 7">DSM 381</strain>
    </source>
</reference>
<dbReference type="GO" id="GO:0003677">
    <property type="term" value="F:DNA binding"/>
    <property type="evidence" value="ECO:0007669"/>
    <property type="project" value="UniProtKB-KW"/>
</dbReference>
<evidence type="ECO:0000256" key="3">
    <source>
        <dbReference type="ARBA" id="ARBA00023125"/>
    </source>
</evidence>
<dbReference type="GO" id="GO:0015074">
    <property type="term" value="P:DNA integration"/>
    <property type="evidence" value="ECO:0007669"/>
    <property type="project" value="UniProtKB-KW"/>
</dbReference>
<evidence type="ECO:0000313" key="7">
    <source>
        <dbReference type="Proteomes" id="UP000199579"/>
    </source>
</evidence>
<dbReference type="InterPro" id="IPR013762">
    <property type="entry name" value="Integrase-like_cat_sf"/>
</dbReference>
<protein>
    <submittedName>
        <fullName evidence="6">Integrase</fullName>
    </submittedName>
</protein>
<dbReference type="InterPro" id="IPR002104">
    <property type="entry name" value="Integrase_catalytic"/>
</dbReference>
<dbReference type="AlphaFoldDB" id="A0A1I4GBX5"/>
<dbReference type="GO" id="GO:0006310">
    <property type="term" value="P:DNA recombination"/>
    <property type="evidence" value="ECO:0007669"/>
    <property type="project" value="UniProtKB-KW"/>
</dbReference>
<dbReference type="Pfam" id="PF00589">
    <property type="entry name" value="Phage_integrase"/>
    <property type="match status" value="1"/>
</dbReference>
<comment type="similarity">
    <text evidence="1">Belongs to the 'phage' integrase family.</text>
</comment>
<keyword evidence="3" id="KW-0238">DNA-binding</keyword>
<dbReference type="InterPro" id="IPR050808">
    <property type="entry name" value="Phage_Integrase"/>
</dbReference>
<keyword evidence="4" id="KW-0233">DNA recombination</keyword>
<evidence type="ECO:0000313" key="6">
    <source>
        <dbReference type="EMBL" id="SFL26797.1"/>
    </source>
</evidence>